<dbReference type="InterPro" id="IPR002151">
    <property type="entry name" value="Kinesin_light"/>
</dbReference>
<keyword evidence="7" id="KW-0175">Coiled coil</keyword>
<evidence type="ECO:0000256" key="9">
    <source>
        <dbReference type="ARBA" id="ARBA00023212"/>
    </source>
</evidence>
<keyword evidence="5" id="KW-0677">Repeat</keyword>
<feature type="repeat" description="TPR" evidence="10">
    <location>
        <begin position="520"/>
        <end position="553"/>
    </location>
</feature>
<evidence type="ECO:0000259" key="12">
    <source>
        <dbReference type="Pfam" id="PF00931"/>
    </source>
</evidence>
<evidence type="ECO:0000256" key="1">
    <source>
        <dbReference type="ARBA" id="ARBA00004245"/>
    </source>
</evidence>
<comment type="subcellular location">
    <subcellularLocation>
        <location evidence="1">Cytoplasm</location>
        <location evidence="1">Cytoskeleton</location>
    </subcellularLocation>
</comment>
<dbReference type="Gene3D" id="1.25.40.10">
    <property type="entry name" value="Tetratricopeptide repeat domain"/>
    <property type="match status" value="2"/>
</dbReference>
<comment type="similarity">
    <text evidence="2">Belongs to the kinesin light chain family.</text>
</comment>
<dbReference type="SUPFAM" id="SSF48452">
    <property type="entry name" value="TPR-like"/>
    <property type="match status" value="2"/>
</dbReference>
<dbReference type="GO" id="GO:0007018">
    <property type="term" value="P:microtubule-based movement"/>
    <property type="evidence" value="ECO:0007669"/>
    <property type="project" value="TreeGrafter"/>
</dbReference>
<gene>
    <name evidence="13" type="ORF">IXB50_12735</name>
</gene>
<keyword evidence="11" id="KW-1133">Transmembrane helix</keyword>
<sequence length="757" mass="85492">MTSSDVPQPSPNPAQEAFKNVRAGRDINATINQELNYYPAPREKPAGIPNNSPPGTGKFVGRTQAMTVLHTQLMEHSSGVAAIVGMGGLGKSELAIQYASRYQNSYPGGICWLNARTGDVLTQLIQYCQLQLGMVLPQKLAQQSLSVVETATWYIAHWRLDGTVLVVLDDVVTLSDCKPLLDLLKPPFRTLMTTRDQLLDASFFKVPLEVLYPDDALELLTALVGNRIQAEQTTAQTLCETLGYLPLGIELVGRYLSTNPFVSVTEVSQNISLRSQQLMPQPVSMMANQRGVWAAFELSWNQLDEAAQQLGELLSFFAPGDISWELVEQVMALTDLEEAALTTAQTTLYQQSLLQKADGETLRLHPLIQEFFTAQRQQHPHQEDWQQAYIQGLANFASDIPYVLVLEDINRLTPAIPHIVALLRHPLDLISDENLEPLFTGTTRFYHSQAIYTEAQHWAEQGYAVLKERLGEENPDIARILNDLANLYSNQRCYSEAEPLYLQALEITKRTLDEEHPYVARSLNNLAILYYEQGRYSEAESLYLQALEITKRTLGEEHPNVANSLNNLAILYYDQRHYSEAESLYLQALEITKRTLGEEHPYVANRLNNLAILYSKQGRYSEAEPLYLQALEITKRTLGEEHPDVANSLNNLAILYYEQGRYSEAEPLYLQALEITKRTLGEEHPNVANSLNNLAILRRGKHFRRALSIVRLGLLGLLLGISIHILIVFFGTLNPKVLFWLIIFLIVGVFLWKWHPR</sequence>
<feature type="repeat" description="TPR" evidence="10">
    <location>
        <begin position="604"/>
        <end position="637"/>
    </location>
</feature>
<keyword evidence="9" id="KW-0206">Cytoskeleton</keyword>
<dbReference type="Proteomes" id="UP000717364">
    <property type="component" value="Unassembled WGS sequence"/>
</dbReference>
<evidence type="ECO:0000256" key="6">
    <source>
        <dbReference type="ARBA" id="ARBA00022803"/>
    </source>
</evidence>
<evidence type="ECO:0000313" key="13">
    <source>
        <dbReference type="EMBL" id="MBT9316289.1"/>
    </source>
</evidence>
<dbReference type="GO" id="GO:0019894">
    <property type="term" value="F:kinesin binding"/>
    <property type="evidence" value="ECO:0007669"/>
    <property type="project" value="TreeGrafter"/>
</dbReference>
<keyword evidence="11" id="KW-0472">Membrane</keyword>
<dbReference type="PANTHER" id="PTHR45783">
    <property type="entry name" value="KINESIN LIGHT CHAIN"/>
    <property type="match status" value="1"/>
</dbReference>
<dbReference type="PROSITE" id="PS50005">
    <property type="entry name" value="TPR"/>
    <property type="match status" value="4"/>
</dbReference>
<keyword evidence="3" id="KW-0963">Cytoplasm</keyword>
<dbReference type="Gene3D" id="3.40.50.300">
    <property type="entry name" value="P-loop containing nucleotide triphosphate hydrolases"/>
    <property type="match status" value="1"/>
</dbReference>
<dbReference type="Pfam" id="PF00931">
    <property type="entry name" value="NB-ARC"/>
    <property type="match status" value="1"/>
</dbReference>
<feature type="domain" description="NB-ARC" evidence="12">
    <location>
        <begin position="64"/>
        <end position="226"/>
    </location>
</feature>
<dbReference type="GO" id="GO:0043531">
    <property type="term" value="F:ADP binding"/>
    <property type="evidence" value="ECO:0007669"/>
    <property type="project" value="InterPro"/>
</dbReference>
<evidence type="ECO:0000256" key="7">
    <source>
        <dbReference type="ARBA" id="ARBA00023054"/>
    </source>
</evidence>
<feature type="transmembrane region" description="Helical" evidence="11">
    <location>
        <begin position="737"/>
        <end position="754"/>
    </location>
</feature>
<feature type="repeat" description="TPR" evidence="10">
    <location>
        <begin position="646"/>
        <end position="679"/>
    </location>
</feature>
<evidence type="ECO:0000256" key="2">
    <source>
        <dbReference type="ARBA" id="ARBA00009622"/>
    </source>
</evidence>
<keyword evidence="14" id="KW-1185">Reference proteome</keyword>
<evidence type="ECO:0000256" key="10">
    <source>
        <dbReference type="PROSITE-ProRule" id="PRU00339"/>
    </source>
</evidence>
<dbReference type="SUPFAM" id="SSF52540">
    <property type="entry name" value="P-loop containing nucleoside triphosphate hydrolases"/>
    <property type="match status" value="1"/>
</dbReference>
<organism evidence="13 14">
    <name type="scientific">Leptothoe spongobia TAU-MAC 1115</name>
    <dbReference type="NCBI Taxonomy" id="1967444"/>
    <lineage>
        <taxon>Bacteria</taxon>
        <taxon>Bacillati</taxon>
        <taxon>Cyanobacteriota</taxon>
        <taxon>Cyanophyceae</taxon>
        <taxon>Nodosilineales</taxon>
        <taxon>Cymatolegaceae</taxon>
        <taxon>Leptothoe</taxon>
        <taxon>Leptothoe spongobia</taxon>
    </lineage>
</organism>
<keyword evidence="11" id="KW-0812">Transmembrane</keyword>
<evidence type="ECO:0000256" key="11">
    <source>
        <dbReference type="SAM" id="Phobius"/>
    </source>
</evidence>
<reference evidence="13" key="1">
    <citation type="submission" date="2020-11" db="EMBL/GenBank/DDBJ databases">
        <authorList>
            <person name="Konstantinou D."/>
            <person name="Gkelis S."/>
            <person name="Popin R."/>
            <person name="Fewer D."/>
            <person name="Sivonen K."/>
        </authorList>
    </citation>
    <scope>NUCLEOTIDE SEQUENCE</scope>
    <source>
        <strain evidence="13">TAU-MAC 1115</strain>
    </source>
</reference>
<dbReference type="PROSITE" id="PS50293">
    <property type="entry name" value="TPR_REGION"/>
    <property type="match status" value="1"/>
</dbReference>
<dbReference type="AlphaFoldDB" id="A0A947DH41"/>
<dbReference type="GO" id="GO:0005874">
    <property type="term" value="C:microtubule"/>
    <property type="evidence" value="ECO:0007669"/>
    <property type="project" value="UniProtKB-KW"/>
</dbReference>
<dbReference type="PANTHER" id="PTHR45783:SF3">
    <property type="entry name" value="KINESIN LIGHT CHAIN"/>
    <property type="match status" value="1"/>
</dbReference>
<evidence type="ECO:0000256" key="5">
    <source>
        <dbReference type="ARBA" id="ARBA00022737"/>
    </source>
</evidence>
<feature type="repeat" description="TPR" evidence="10">
    <location>
        <begin position="562"/>
        <end position="595"/>
    </location>
</feature>
<accession>A0A947DH41</accession>
<dbReference type="InterPro" id="IPR011990">
    <property type="entry name" value="TPR-like_helical_dom_sf"/>
</dbReference>
<dbReference type="EMBL" id="JADOES010000023">
    <property type="protein sequence ID" value="MBT9316289.1"/>
    <property type="molecule type" value="Genomic_DNA"/>
</dbReference>
<dbReference type="Pfam" id="PF13374">
    <property type="entry name" value="TPR_10"/>
    <property type="match status" value="1"/>
</dbReference>
<dbReference type="GO" id="GO:0005871">
    <property type="term" value="C:kinesin complex"/>
    <property type="evidence" value="ECO:0007669"/>
    <property type="project" value="InterPro"/>
</dbReference>
<dbReference type="GO" id="GO:0005737">
    <property type="term" value="C:cytoplasm"/>
    <property type="evidence" value="ECO:0007669"/>
    <property type="project" value="TreeGrafter"/>
</dbReference>
<keyword evidence="4" id="KW-0493">Microtubule</keyword>
<dbReference type="InterPro" id="IPR027417">
    <property type="entry name" value="P-loop_NTPase"/>
</dbReference>
<keyword evidence="8" id="KW-0505">Motor protein</keyword>
<evidence type="ECO:0000313" key="14">
    <source>
        <dbReference type="Proteomes" id="UP000717364"/>
    </source>
</evidence>
<dbReference type="InterPro" id="IPR019734">
    <property type="entry name" value="TPR_rpt"/>
</dbReference>
<protein>
    <submittedName>
        <fullName evidence="13">Tetratricopeptide repeat protein</fullName>
    </submittedName>
</protein>
<keyword evidence="6 10" id="KW-0802">TPR repeat</keyword>
<dbReference type="Pfam" id="PF13424">
    <property type="entry name" value="TPR_12"/>
    <property type="match status" value="2"/>
</dbReference>
<evidence type="ECO:0000256" key="3">
    <source>
        <dbReference type="ARBA" id="ARBA00022490"/>
    </source>
</evidence>
<dbReference type="SMART" id="SM00028">
    <property type="entry name" value="TPR"/>
    <property type="match status" value="5"/>
</dbReference>
<dbReference type="PRINTS" id="PR00381">
    <property type="entry name" value="KINESINLIGHT"/>
</dbReference>
<dbReference type="RefSeq" id="WP_215609357.1">
    <property type="nucleotide sequence ID" value="NZ_JADOES010000023.1"/>
</dbReference>
<name>A0A947DH41_9CYAN</name>
<dbReference type="InterPro" id="IPR002182">
    <property type="entry name" value="NB-ARC"/>
</dbReference>
<evidence type="ECO:0000256" key="8">
    <source>
        <dbReference type="ARBA" id="ARBA00023175"/>
    </source>
</evidence>
<comment type="caution">
    <text evidence="13">The sequence shown here is derived from an EMBL/GenBank/DDBJ whole genome shotgun (WGS) entry which is preliminary data.</text>
</comment>
<feature type="transmembrane region" description="Helical" evidence="11">
    <location>
        <begin position="709"/>
        <end position="731"/>
    </location>
</feature>
<evidence type="ECO:0000256" key="4">
    <source>
        <dbReference type="ARBA" id="ARBA00022701"/>
    </source>
</evidence>
<proteinExistence type="inferred from homology"/>
<reference evidence="13" key="2">
    <citation type="journal article" date="2021" name="Mar. Drugs">
        <title>Genome Reduction and Secondary Metabolism of the Marine Sponge-Associated Cyanobacterium Leptothoe.</title>
        <authorList>
            <person name="Konstantinou D."/>
            <person name="Popin R.V."/>
            <person name="Fewer D.P."/>
            <person name="Sivonen K."/>
            <person name="Gkelis S."/>
        </authorList>
    </citation>
    <scope>NUCLEOTIDE SEQUENCE</scope>
    <source>
        <strain evidence="13">TAU-MAC 1115</strain>
    </source>
</reference>